<feature type="region of interest" description="Disordered" evidence="1">
    <location>
        <begin position="37"/>
        <end position="77"/>
    </location>
</feature>
<name>A0ABY5APJ6_9CYAN</name>
<reference evidence="2" key="1">
    <citation type="submission" date="2022-06" db="EMBL/GenBank/DDBJ databases">
        <title>Genome sequence of Phormidium yuhuli AB48 isolated from an industrial photobioreactor environment.</title>
        <authorList>
            <person name="Qiu Y."/>
            <person name="Noonan A.J.C."/>
            <person name="Dofher K."/>
            <person name="Koch M."/>
            <person name="Kieft B."/>
            <person name="Lin X."/>
            <person name="Ziels R.M."/>
            <person name="Hallam S.J."/>
        </authorList>
    </citation>
    <scope>NUCLEOTIDE SEQUENCE</scope>
    <source>
        <strain evidence="2">AB48</strain>
    </source>
</reference>
<evidence type="ECO:0000313" key="3">
    <source>
        <dbReference type="Proteomes" id="UP001056708"/>
    </source>
</evidence>
<gene>
    <name evidence="2" type="ORF">NEA10_18430</name>
</gene>
<protein>
    <submittedName>
        <fullName evidence="2">Uncharacterized protein</fullName>
    </submittedName>
</protein>
<feature type="compositionally biased region" description="Basic and acidic residues" evidence="1">
    <location>
        <begin position="59"/>
        <end position="72"/>
    </location>
</feature>
<dbReference type="Proteomes" id="UP001056708">
    <property type="component" value="Chromosome"/>
</dbReference>
<evidence type="ECO:0000313" key="2">
    <source>
        <dbReference type="EMBL" id="USR90772.1"/>
    </source>
</evidence>
<keyword evidence="3" id="KW-1185">Reference proteome</keyword>
<evidence type="ECO:0000256" key="1">
    <source>
        <dbReference type="SAM" id="MobiDB-lite"/>
    </source>
</evidence>
<dbReference type="RefSeq" id="WP_252662796.1">
    <property type="nucleotide sequence ID" value="NZ_CP098611.1"/>
</dbReference>
<accession>A0ABY5APJ6</accession>
<feature type="compositionally biased region" description="Polar residues" evidence="1">
    <location>
        <begin position="37"/>
        <end position="47"/>
    </location>
</feature>
<proteinExistence type="predicted"/>
<sequence length="180" mass="19893">MSLQQFPIKASVLILSLQSLALILGCTSVLTTELEEQQQNTKLTQSESHTHAHANPGHGDPEHDHHHSHDALEIPDGQPVPTIALIAHPDPMRGWNLEIQTTNFRFTPEDVNQENQPNTGHGHLYINGERGARVYGPWLHLPHLPPGSHEITVSLNANNHQGWTHNGQPIEATVVVNVPE</sequence>
<dbReference type="EMBL" id="CP098611">
    <property type="protein sequence ID" value="USR90772.1"/>
    <property type="molecule type" value="Genomic_DNA"/>
</dbReference>
<organism evidence="2 3">
    <name type="scientific">Phormidium yuhuli AB48</name>
    <dbReference type="NCBI Taxonomy" id="2940671"/>
    <lineage>
        <taxon>Bacteria</taxon>
        <taxon>Bacillati</taxon>
        <taxon>Cyanobacteriota</taxon>
        <taxon>Cyanophyceae</taxon>
        <taxon>Oscillatoriophycideae</taxon>
        <taxon>Oscillatoriales</taxon>
        <taxon>Oscillatoriaceae</taxon>
        <taxon>Phormidium</taxon>
        <taxon>Phormidium yuhuli</taxon>
    </lineage>
</organism>